<dbReference type="PANTHER" id="PTHR43032">
    <property type="entry name" value="PROTEIN-METHIONINE-SULFOXIDE REDUCTASE"/>
    <property type="match status" value="1"/>
</dbReference>
<proteinExistence type="predicted"/>
<dbReference type="InterPro" id="IPR000572">
    <property type="entry name" value="OxRdtase_Mopterin-bd_dom"/>
</dbReference>
<feature type="domain" description="Oxidoreductase molybdopterin-binding" evidence="1">
    <location>
        <begin position="109"/>
        <end position="251"/>
    </location>
</feature>
<keyword evidence="3" id="KW-1185">Reference proteome</keyword>
<comment type="caution">
    <text evidence="2">The sequence shown here is derived from an EMBL/GenBank/DDBJ whole genome shotgun (WGS) entry which is preliminary data.</text>
</comment>
<dbReference type="OrthoDB" id="9795587at2"/>
<protein>
    <submittedName>
        <fullName evidence="2">Molybdopterin-binding protein</fullName>
    </submittedName>
</protein>
<dbReference type="EMBL" id="SJFN01000044">
    <property type="protein sequence ID" value="TBW33435.1"/>
    <property type="molecule type" value="Genomic_DNA"/>
</dbReference>
<dbReference type="Gene3D" id="3.90.420.10">
    <property type="entry name" value="Oxidoreductase, molybdopterin-binding domain"/>
    <property type="match status" value="1"/>
</dbReference>
<dbReference type="InterPro" id="IPR036374">
    <property type="entry name" value="OxRdtase_Mopterin-bd_sf"/>
</dbReference>
<dbReference type="AlphaFoldDB" id="A0A4Q9VF08"/>
<accession>A0A4Q9VF08</accession>
<evidence type="ECO:0000313" key="2">
    <source>
        <dbReference type="EMBL" id="TBW33435.1"/>
    </source>
</evidence>
<reference evidence="2 3" key="1">
    <citation type="submission" date="2019-02" db="EMBL/GenBank/DDBJ databases">
        <title>Siculibacillus lacustris gen. nov., sp. nov., a new rosette-forming bacterium isolated from a freshwater crater lake (Lake St. Ana, Romania).</title>
        <authorList>
            <person name="Felfoldi T."/>
            <person name="Marton Z."/>
            <person name="Szabo A."/>
            <person name="Mentes A."/>
            <person name="Boka K."/>
            <person name="Marialigeti K."/>
            <person name="Mathe I."/>
            <person name="Koncz M."/>
            <person name="Schumann P."/>
            <person name="Toth E."/>
        </authorList>
    </citation>
    <scope>NUCLEOTIDE SEQUENCE [LARGE SCALE GENOMIC DNA]</scope>
    <source>
        <strain evidence="2 3">SA-279</strain>
    </source>
</reference>
<gene>
    <name evidence="2" type="ORF">EYW49_20430</name>
</gene>
<dbReference type="Pfam" id="PF00174">
    <property type="entry name" value="Oxidored_molyb"/>
    <property type="match status" value="1"/>
</dbReference>
<name>A0A4Q9VF08_9HYPH</name>
<dbReference type="Proteomes" id="UP000292781">
    <property type="component" value="Unassembled WGS sequence"/>
</dbReference>
<organism evidence="2 3">
    <name type="scientific">Siculibacillus lacustris</name>
    <dbReference type="NCBI Taxonomy" id="1549641"/>
    <lineage>
        <taxon>Bacteria</taxon>
        <taxon>Pseudomonadati</taxon>
        <taxon>Pseudomonadota</taxon>
        <taxon>Alphaproteobacteria</taxon>
        <taxon>Hyphomicrobiales</taxon>
        <taxon>Ancalomicrobiaceae</taxon>
        <taxon>Siculibacillus</taxon>
    </lineage>
</organism>
<dbReference type="RefSeq" id="WP_131311483.1">
    <property type="nucleotide sequence ID" value="NZ_SJFN01000044.1"/>
</dbReference>
<sequence length="262" mass="29044">MTIQRLGSIFRRPTPIGQAVFDDNRKLVASIDRRGLLRGSLSLGSLVMLTGCDVGHEGSVQSALRAVSEFNDAVQAALFRPDHLAPTYALDQVAHPPRYNAFYGIGDVRPVAASTWKLELAGRIGNKTPWTVAQMYDLPETELIAKHICVEGWDYVGHWKGVSLRLFLERIGADTKARYLAFKCADDYTGSIDMATALHPQTILATRYGDDPIGDPFGFPLRLRTATKLGYKNPKWITAIEVTNTKPGGYWEDRGFNWFGGI</sequence>
<dbReference type="PANTHER" id="PTHR43032:SF2">
    <property type="entry name" value="BLL0505 PROTEIN"/>
    <property type="match status" value="1"/>
</dbReference>
<evidence type="ECO:0000313" key="3">
    <source>
        <dbReference type="Proteomes" id="UP000292781"/>
    </source>
</evidence>
<evidence type="ECO:0000259" key="1">
    <source>
        <dbReference type="Pfam" id="PF00174"/>
    </source>
</evidence>
<dbReference type="SUPFAM" id="SSF56524">
    <property type="entry name" value="Oxidoreductase molybdopterin-binding domain"/>
    <property type="match status" value="1"/>
</dbReference>